<name>A0AA97AJK0_9CYAN</name>
<accession>A0AA97AJK0</accession>
<organism evidence="2">
    <name type="scientific">Leptolyngbya sp. NK1-12</name>
    <dbReference type="NCBI Taxonomy" id="2547451"/>
    <lineage>
        <taxon>Bacteria</taxon>
        <taxon>Bacillati</taxon>
        <taxon>Cyanobacteriota</taxon>
        <taxon>Cyanophyceae</taxon>
        <taxon>Leptolyngbyales</taxon>
        <taxon>Leptolyngbyaceae</taxon>
        <taxon>Leptolyngbya group</taxon>
        <taxon>Leptolyngbya</taxon>
    </lineage>
</organism>
<dbReference type="AlphaFoldDB" id="A0AA97AJK0"/>
<sequence>MNHYELIWNFLREFFDHEHYVIAVERARKAISTETMYQQNWFKVMTTIQSRSLLPDQPLKLVHEAANKILDDNTDDEAYVWLDKMVYNVERTDGKIEEY</sequence>
<protein>
    <submittedName>
        <fullName evidence="2">Uncharacterized protein</fullName>
    </submittedName>
</protein>
<evidence type="ECO:0000313" key="1">
    <source>
        <dbReference type="EMBL" id="WNZ26902.1"/>
    </source>
</evidence>
<gene>
    <name evidence="1" type="ORF">HJG54_28665</name>
    <name evidence="2" type="ORF">HJG54_34235</name>
</gene>
<proteinExistence type="predicted"/>
<dbReference type="EMBL" id="CP053587">
    <property type="protein sequence ID" value="WNZ27885.1"/>
    <property type="molecule type" value="Genomic_DNA"/>
</dbReference>
<dbReference type="RefSeq" id="WP_316436406.1">
    <property type="nucleotide sequence ID" value="NZ_CP053587.1"/>
</dbReference>
<evidence type="ECO:0000313" key="2">
    <source>
        <dbReference type="EMBL" id="WNZ27885.1"/>
    </source>
</evidence>
<dbReference type="EMBL" id="CP053587">
    <property type="protein sequence ID" value="WNZ26902.1"/>
    <property type="molecule type" value="Genomic_DNA"/>
</dbReference>
<reference evidence="2" key="1">
    <citation type="submission" date="2020-05" db="EMBL/GenBank/DDBJ databases">
        <authorList>
            <person name="Zhu T."/>
            <person name="Keshari N."/>
            <person name="Lu X."/>
        </authorList>
    </citation>
    <scope>NUCLEOTIDE SEQUENCE</scope>
    <source>
        <strain evidence="2">NK1-12</strain>
    </source>
</reference>